<evidence type="ECO:0000313" key="2">
    <source>
        <dbReference type="EMBL" id="GGJ78885.1"/>
    </source>
</evidence>
<evidence type="ECO:0000256" key="1">
    <source>
        <dbReference type="SAM" id="SignalP"/>
    </source>
</evidence>
<gene>
    <name evidence="2" type="ORF">GCM10008939_23420</name>
</gene>
<dbReference type="AlphaFoldDB" id="A0A917PHH0"/>
<dbReference type="Proteomes" id="UP000635726">
    <property type="component" value="Unassembled WGS sequence"/>
</dbReference>
<reference evidence="2" key="2">
    <citation type="submission" date="2020-09" db="EMBL/GenBank/DDBJ databases">
        <authorList>
            <person name="Sun Q."/>
            <person name="Ohkuma M."/>
        </authorList>
    </citation>
    <scope>NUCLEOTIDE SEQUENCE</scope>
    <source>
        <strain evidence="2">JCM 14371</strain>
    </source>
</reference>
<keyword evidence="1" id="KW-0732">Signal</keyword>
<reference evidence="2" key="1">
    <citation type="journal article" date="2014" name="Int. J. Syst. Evol. Microbiol.">
        <title>Complete genome sequence of Corynebacterium casei LMG S-19264T (=DSM 44701T), isolated from a smear-ripened cheese.</title>
        <authorList>
            <consortium name="US DOE Joint Genome Institute (JGI-PGF)"/>
            <person name="Walter F."/>
            <person name="Albersmeier A."/>
            <person name="Kalinowski J."/>
            <person name="Ruckert C."/>
        </authorList>
    </citation>
    <scope>NUCLEOTIDE SEQUENCE</scope>
    <source>
        <strain evidence="2">JCM 14371</strain>
    </source>
</reference>
<comment type="caution">
    <text evidence="2">The sequence shown here is derived from an EMBL/GenBank/DDBJ whole genome shotgun (WGS) entry which is preliminary data.</text>
</comment>
<evidence type="ECO:0008006" key="4">
    <source>
        <dbReference type="Google" id="ProtNLM"/>
    </source>
</evidence>
<protein>
    <recommendedName>
        <fullName evidence="4">DUF4352 domain-containing protein</fullName>
    </recommendedName>
</protein>
<organism evidence="2 3">
    <name type="scientific">Deinococcus aquiradiocola</name>
    <dbReference type="NCBI Taxonomy" id="393059"/>
    <lineage>
        <taxon>Bacteria</taxon>
        <taxon>Thermotogati</taxon>
        <taxon>Deinococcota</taxon>
        <taxon>Deinococci</taxon>
        <taxon>Deinococcales</taxon>
        <taxon>Deinococcaceae</taxon>
        <taxon>Deinococcus</taxon>
    </lineage>
</organism>
<accession>A0A917PHH0</accession>
<proteinExistence type="predicted"/>
<dbReference type="EMBL" id="BMOE01000007">
    <property type="protein sequence ID" value="GGJ78885.1"/>
    <property type="molecule type" value="Genomic_DNA"/>
</dbReference>
<sequence>MRLSVPLLTAALLAAADLAHAQSTRTWGALNVTLETCFRASSGTDSGCNVVLTNTGTVPLRVNLTSERDTVTLPDTSVVNAKSVIFGGYEDRYGVTQVIPVGVSVRGQLNYNVTKGVRTISTLQVGDAVFRDVPLAQDLPDEPPVNAPGQPLLQADGTQLSTALLDCVRGNADVTCAFAVTNKTDENLRVQSASSDGTSFVTRRGLVFGASGVTLGGTQGRYGVSSTVPAHRTVLSEVTFNLPAADTFIPYLQLNNTVFRNLPVTQTSGTRQLNAPGDLVDRYRVRDYAGKVEKCSVVDGGLRCDVTLTNRTDAGYNLNFDGDGAQYLAPDGRWYGARSLTAGGQNSPYSVKVPLPAQQSGAISVLFAAPAGLSRVPFMFFGGLEFENIPVR</sequence>
<name>A0A917PHH0_9DEIO</name>
<dbReference type="RefSeq" id="WP_188963467.1">
    <property type="nucleotide sequence ID" value="NZ_BMOE01000007.1"/>
</dbReference>
<feature type="chain" id="PRO_5038101461" description="DUF4352 domain-containing protein" evidence="1">
    <location>
        <begin position="22"/>
        <end position="392"/>
    </location>
</feature>
<evidence type="ECO:0000313" key="3">
    <source>
        <dbReference type="Proteomes" id="UP000635726"/>
    </source>
</evidence>
<feature type="signal peptide" evidence="1">
    <location>
        <begin position="1"/>
        <end position="21"/>
    </location>
</feature>
<keyword evidence="3" id="KW-1185">Reference proteome</keyword>